<dbReference type="PROSITE" id="PS00195">
    <property type="entry name" value="GLUTAREDOXIN_1"/>
    <property type="match status" value="1"/>
</dbReference>
<dbReference type="EMBL" id="CAXAMN010021906">
    <property type="protein sequence ID" value="CAK9064390.1"/>
    <property type="molecule type" value="Genomic_DNA"/>
</dbReference>
<keyword evidence="4 6" id="KW-0472">Membrane</keyword>
<keyword evidence="3 6" id="KW-1133">Transmembrane helix</keyword>
<dbReference type="Proteomes" id="UP001642484">
    <property type="component" value="Unassembled WGS sequence"/>
</dbReference>
<evidence type="ECO:0000256" key="5">
    <source>
        <dbReference type="SAM" id="MobiDB-lite"/>
    </source>
</evidence>
<feature type="transmembrane region" description="Helical" evidence="6">
    <location>
        <begin position="364"/>
        <end position="385"/>
    </location>
</feature>
<feature type="transmembrane region" description="Helical" evidence="6">
    <location>
        <begin position="116"/>
        <end position="137"/>
    </location>
</feature>
<sequence>MQFPAQGRRRWNTKSMTEQQADIVPEEGLSWFDLSWIMLSDVVGTSVLTLNGVAARLGFVLTVAFICGLFPVALYTSVLMSRTRRILTDSLGVTEPLGTMGQVAGATFRSAHVGRIVTLVVYGYTLLGQASYMLVLGNTLQQVFYSTSLCLPVAVLLSIAALLVPTFGLRRLRDSVALCFFNSMLILAVIVIALVRLGYNRPDCKHTYWFEPGVSLLTCLGAATNVVYSFSGQWMYFELMDTMAEPKDFPKAFLVSGPFMLTTYLSVALLGYWFGSGKMDLVGGMPHGPTLQVAAVLLFMHVVIVYLIKSVVLIRYAHGSCRPGQVEKRSCRSYLEHGGWGVGVLLFCFLVSNIIPFFSQLLGIIGGFFAGPISFLFPITFFLVAKGREEDAEISTDSQEEEPLEGKEGSSSITSSGSSSADEEPRLRFAWQCLPVWERLLLLLTVVFILATMVFGVAEEIKQVIKLWGEFGAPFDCHTLREPYPWHTWTIPILAMEMAGPDMVVFSSSSCPFCQKALAALKDAGPAPRPCVARERHKTSRAEESSPFWVFASMSKPMLSWTLDGDIMRPAVTGYAPTVVEDFDRSQLAGKCGGSTSVPKVFVKQNFIGGCNDGGMGGTLPLLKNGKIKEALRISWRDQATKDTGGEFDFLHSAAWNGVKLATKEYGEGCRVDYSVVCSGTSASLKLQDSCGARTDTRSLWSSRSSELHTGGSSFGSSLAHPFRKANDRVLEVFLPKGTKKHSENSVRMTEDGSSVTFRFVKPPTLKEQLAEVGKMIFFTNVPKLAMCLPQHEDYIFHSNLTGCSYSAQQCAACHNFLEGKLKGLEPCAVAETSQSRARCELLMNEMQEEKADGERIVDTISKSWRSRSDDLTMPLAWQLGCQDLGCCPLDPEAAKVMSDEAKRSLALEKFQDERKSERVGELTGVADAILNDPDARFKLESVLKMKVRHKKDEVQVLNEDLLNDISQIKVPKSNKDCRWNFKKARCEPKPGCDYKYRFGDRSLHKSCRLSAQKQPTSDAECLWNYKKARCHQPLYCARRCKPGKDWTLDQCCKLRTKEVTAAKVKEPKGDFTLTDEEMEEIDSAVDEVLADLVAEEGATEGSESIGLESDESDESSVGLESDESDESSAPPAGEGASAGEGEVEGNCQSPSDRTLMKRPNLSQDLEDASRASLGAAFGFPPVYLKRDKVLKKFVELGMSEMCTWAALW</sequence>
<organism evidence="8 9">
    <name type="scientific">Durusdinium trenchii</name>
    <dbReference type="NCBI Taxonomy" id="1381693"/>
    <lineage>
        <taxon>Eukaryota</taxon>
        <taxon>Sar</taxon>
        <taxon>Alveolata</taxon>
        <taxon>Dinophyceae</taxon>
        <taxon>Suessiales</taxon>
        <taxon>Symbiodiniaceae</taxon>
        <taxon>Durusdinium</taxon>
    </lineage>
</organism>
<feature type="transmembrane region" description="Helical" evidence="6">
    <location>
        <begin position="53"/>
        <end position="75"/>
    </location>
</feature>
<dbReference type="Pfam" id="PF01490">
    <property type="entry name" value="Aa_trans"/>
    <property type="match status" value="1"/>
</dbReference>
<feature type="transmembrane region" description="Helical" evidence="6">
    <location>
        <begin position="252"/>
        <end position="274"/>
    </location>
</feature>
<proteinExistence type="predicted"/>
<dbReference type="Gene3D" id="3.40.30.10">
    <property type="entry name" value="Glutaredoxin"/>
    <property type="match status" value="1"/>
</dbReference>
<evidence type="ECO:0000313" key="8">
    <source>
        <dbReference type="EMBL" id="CAK9064390.1"/>
    </source>
</evidence>
<evidence type="ECO:0000256" key="3">
    <source>
        <dbReference type="ARBA" id="ARBA00022989"/>
    </source>
</evidence>
<dbReference type="SUPFAM" id="SSF52833">
    <property type="entry name" value="Thioredoxin-like"/>
    <property type="match status" value="1"/>
</dbReference>
<reference evidence="8 9" key="1">
    <citation type="submission" date="2024-02" db="EMBL/GenBank/DDBJ databases">
        <authorList>
            <person name="Chen Y."/>
            <person name="Shah S."/>
            <person name="Dougan E. K."/>
            <person name="Thang M."/>
            <person name="Chan C."/>
        </authorList>
    </citation>
    <scope>NUCLEOTIDE SEQUENCE [LARGE SCALE GENOMIC DNA]</scope>
</reference>
<gene>
    <name evidence="8" type="ORF">CCMP2556_LOCUS31638</name>
</gene>
<dbReference type="InterPro" id="IPR036249">
    <property type="entry name" value="Thioredoxin-like_sf"/>
</dbReference>
<dbReference type="PANTHER" id="PTHR22950">
    <property type="entry name" value="AMINO ACID TRANSPORTER"/>
    <property type="match status" value="1"/>
</dbReference>
<accession>A0ABP0NKV0</accession>
<evidence type="ECO:0000256" key="1">
    <source>
        <dbReference type="ARBA" id="ARBA00004141"/>
    </source>
</evidence>
<keyword evidence="2 6" id="KW-0812">Transmembrane</keyword>
<feature type="region of interest" description="Disordered" evidence="5">
    <location>
        <begin position="393"/>
        <end position="421"/>
    </location>
</feature>
<evidence type="ECO:0000256" key="6">
    <source>
        <dbReference type="SAM" id="Phobius"/>
    </source>
</evidence>
<feature type="domain" description="Amino acid transporter transmembrane" evidence="7">
    <location>
        <begin position="29"/>
        <end position="389"/>
    </location>
</feature>
<dbReference type="InterPro" id="IPR013057">
    <property type="entry name" value="AA_transpt_TM"/>
</dbReference>
<name>A0ABP0NKV0_9DINO</name>
<feature type="transmembrane region" description="Helical" evidence="6">
    <location>
        <begin position="143"/>
        <end position="164"/>
    </location>
</feature>
<feature type="compositionally biased region" description="Acidic residues" evidence="5">
    <location>
        <begin position="1109"/>
        <end position="1127"/>
    </location>
</feature>
<dbReference type="PANTHER" id="PTHR22950:SF461">
    <property type="entry name" value="AMINO ACID TRANSPORTER TRANSMEMBRANE DOMAIN-CONTAINING PROTEIN"/>
    <property type="match status" value="1"/>
</dbReference>
<evidence type="ECO:0000259" key="7">
    <source>
        <dbReference type="Pfam" id="PF01490"/>
    </source>
</evidence>
<dbReference type="InterPro" id="IPR011767">
    <property type="entry name" value="GLR_AS"/>
</dbReference>
<comment type="caution">
    <text evidence="8">The sequence shown here is derived from an EMBL/GenBank/DDBJ whole genome shotgun (WGS) entry which is preliminary data.</text>
</comment>
<keyword evidence="9" id="KW-1185">Reference proteome</keyword>
<feature type="compositionally biased region" description="Low complexity" evidence="5">
    <location>
        <begin position="409"/>
        <end position="420"/>
    </location>
</feature>
<evidence type="ECO:0000256" key="4">
    <source>
        <dbReference type="ARBA" id="ARBA00023136"/>
    </source>
</evidence>
<feature type="transmembrane region" description="Helical" evidence="6">
    <location>
        <begin position="176"/>
        <end position="197"/>
    </location>
</feature>
<feature type="compositionally biased region" description="Low complexity" evidence="5">
    <location>
        <begin position="1128"/>
        <end position="1141"/>
    </location>
</feature>
<feature type="transmembrane region" description="Helical" evidence="6">
    <location>
        <begin position="294"/>
        <end position="317"/>
    </location>
</feature>
<feature type="region of interest" description="Disordered" evidence="5">
    <location>
        <begin position="1098"/>
        <end position="1157"/>
    </location>
</feature>
<feature type="transmembrane region" description="Helical" evidence="6">
    <location>
        <begin position="338"/>
        <end position="358"/>
    </location>
</feature>
<feature type="compositionally biased region" description="Acidic residues" evidence="5">
    <location>
        <begin position="393"/>
        <end position="403"/>
    </location>
</feature>
<comment type="subcellular location">
    <subcellularLocation>
        <location evidence="1">Membrane</location>
        <topology evidence="1">Multi-pass membrane protein</topology>
    </subcellularLocation>
</comment>
<evidence type="ECO:0000256" key="2">
    <source>
        <dbReference type="ARBA" id="ARBA00022692"/>
    </source>
</evidence>
<feature type="transmembrane region" description="Helical" evidence="6">
    <location>
        <begin position="436"/>
        <end position="458"/>
    </location>
</feature>
<feature type="transmembrane region" description="Helical" evidence="6">
    <location>
        <begin position="209"/>
        <end position="231"/>
    </location>
</feature>
<evidence type="ECO:0000313" key="9">
    <source>
        <dbReference type="Proteomes" id="UP001642484"/>
    </source>
</evidence>
<protein>
    <recommendedName>
        <fullName evidence="7">Amino acid transporter transmembrane domain-containing protein</fullName>
    </recommendedName>
</protein>